<dbReference type="RefSeq" id="WP_166398855.1">
    <property type="nucleotide sequence ID" value="NZ_CP045122.1"/>
</dbReference>
<evidence type="ECO:0000313" key="1">
    <source>
        <dbReference type="EMBL" id="QIN81140.1"/>
    </source>
</evidence>
<keyword evidence="1" id="KW-0614">Plasmid</keyword>
<gene>
    <name evidence="1" type="ORF">GBA65_22160</name>
</gene>
<reference evidence="1 2" key="1">
    <citation type="submission" date="2019-10" db="EMBL/GenBank/DDBJ databases">
        <title>Rubrobacter sp nov SCSIO 52915 isolated from a deep-sea sediment in the South China Sea.</title>
        <authorList>
            <person name="Chen R.W."/>
        </authorList>
    </citation>
    <scope>NUCLEOTIDE SEQUENCE [LARGE SCALE GENOMIC DNA]</scope>
    <source>
        <strain evidence="1 2">SCSIO 52915</strain>
        <plasmid evidence="1 2">unnamed1</plasmid>
    </source>
</reference>
<dbReference type="Proteomes" id="UP000502706">
    <property type="component" value="Plasmid unnamed1"/>
</dbReference>
<organism evidence="1 2">
    <name type="scientific">Rubrobacter marinus</name>
    <dbReference type="NCBI Taxonomy" id="2653852"/>
    <lineage>
        <taxon>Bacteria</taxon>
        <taxon>Bacillati</taxon>
        <taxon>Actinomycetota</taxon>
        <taxon>Rubrobacteria</taxon>
        <taxon>Rubrobacterales</taxon>
        <taxon>Rubrobacteraceae</taxon>
        <taxon>Rubrobacter</taxon>
    </lineage>
</organism>
<protein>
    <submittedName>
        <fullName evidence="1">Uncharacterized protein</fullName>
    </submittedName>
</protein>
<geneLocation type="plasmid" evidence="1 2">
    <name>unnamed1</name>
</geneLocation>
<dbReference type="EMBL" id="CP045122">
    <property type="protein sequence ID" value="QIN81140.1"/>
    <property type="molecule type" value="Genomic_DNA"/>
</dbReference>
<keyword evidence="2" id="KW-1185">Reference proteome</keyword>
<name>A0A6G8Q3Y0_9ACTN</name>
<evidence type="ECO:0000313" key="2">
    <source>
        <dbReference type="Proteomes" id="UP000502706"/>
    </source>
</evidence>
<proteinExistence type="predicted"/>
<sequence>MQQSSGRAERIKDEVARAIAEKMVEKLAERGGVIEEKRFAVSFLRFGADPRRAALKLLAADGRVRKIRHASSGKNLVVLAGTDRQKARDELSYVLALETALEKERRREMKPTVEEFGVGQSFFHWAEEARAGRVRIEDLPFRASAEDLGIETKAERERRERNVARMRRDAIARRGRGEPLVVKGAQELDRERSARSEKTAHWTRYPELRARLEAQSKSGRAAFNTARAAYVNSLPSLAHKLLHLLRRDGAAPEEAFVDLARSESPEHPMPLLVLKAAASELAEAGKVKKARHRRSGKVYLKATSPLDGRAHRRDLSRIVNSAEAAIPAFATA</sequence>
<accession>A0A6G8Q3Y0</accession>
<dbReference type="KEGG" id="rmar:GBA65_22160"/>
<dbReference type="AlphaFoldDB" id="A0A6G8Q3Y0"/>